<proteinExistence type="predicted"/>
<evidence type="ECO:0000256" key="5">
    <source>
        <dbReference type="ARBA" id="ARBA00023136"/>
    </source>
</evidence>
<keyword evidence="4 6" id="KW-1133">Transmembrane helix</keyword>
<evidence type="ECO:0000313" key="8">
    <source>
        <dbReference type="Proteomes" id="UP000192276"/>
    </source>
</evidence>
<feature type="transmembrane region" description="Helical" evidence="6">
    <location>
        <begin position="405"/>
        <end position="422"/>
    </location>
</feature>
<dbReference type="EMBL" id="LWBP01000243">
    <property type="protein sequence ID" value="OQP46812.1"/>
    <property type="molecule type" value="Genomic_DNA"/>
</dbReference>
<dbReference type="Pfam" id="PF03739">
    <property type="entry name" value="LptF_LptG"/>
    <property type="match status" value="2"/>
</dbReference>
<dbReference type="Proteomes" id="UP000192276">
    <property type="component" value="Unassembled WGS sequence"/>
</dbReference>
<reference evidence="8" key="1">
    <citation type="submission" date="2016-04" db="EMBL/GenBank/DDBJ databases">
        <authorList>
            <person name="Chen L."/>
            <person name="Zhuang W."/>
            <person name="Wang G."/>
        </authorList>
    </citation>
    <scope>NUCLEOTIDE SEQUENCE [LARGE SCALE GENOMIC DNA]</scope>
    <source>
        <strain evidence="8">208</strain>
    </source>
</reference>
<evidence type="ECO:0000256" key="1">
    <source>
        <dbReference type="ARBA" id="ARBA00004651"/>
    </source>
</evidence>
<sequence>MKKLDILVLRSFIGPFIATFFLTLFVLILQFFWLWIDDFVGKGIDAVTMLRLVVYLSATLVPLALPLAILLSSIMTFGNLGETFELVAIKSAGIGLLRFMLPLTVVAILLSGMAFMFNNYVIPVANLKMKTLHYDLVNKKPAFDLKEGVFYTNIPDYAIKVSKKEKDSILHNVIIFESNPAGPQDNIVAAEKGIMRISSDQRFLEFLLFNGWRYEERGNRYAGNTEFIRLGFKEYKKVLDLSSLVLNRTSDSAYKDRYEMLSTRQLSKNVDSLSKSLAKFSERDRRELQGYLTFSKYLDTGWVDVKAPPVKKGVSFLDQLPDSLKMSPNDVSKASVKQHVIDQSISYANSIKSTIEGPSFDYDGKRKELRMTLMTYHEKITMSIAVLVLFLIGAPLGSIVRKGGIGTPVVFAVIFFVIFFLLNNFGKKFVKEDVLQPAAGMWLATAVLMPIAVFLIFKALHDSQLFNKEFYYRIFRIVRKLVKKGKVAKQQPQAA</sequence>
<protein>
    <submittedName>
        <fullName evidence="7">Permease</fullName>
    </submittedName>
</protein>
<accession>A0A1V9EL88</accession>
<feature type="transmembrane region" description="Helical" evidence="6">
    <location>
        <begin position="95"/>
        <end position="121"/>
    </location>
</feature>
<dbReference type="PANTHER" id="PTHR33529:SF6">
    <property type="entry name" value="YJGP_YJGQ FAMILY PERMEASE"/>
    <property type="match status" value="1"/>
</dbReference>
<dbReference type="AlphaFoldDB" id="A0A1V9EL88"/>
<evidence type="ECO:0000256" key="4">
    <source>
        <dbReference type="ARBA" id="ARBA00022989"/>
    </source>
</evidence>
<dbReference type="PANTHER" id="PTHR33529">
    <property type="entry name" value="SLR0882 PROTEIN-RELATED"/>
    <property type="match status" value="1"/>
</dbReference>
<keyword evidence="8" id="KW-1185">Reference proteome</keyword>
<comment type="caution">
    <text evidence="7">The sequence shown here is derived from an EMBL/GenBank/DDBJ whole genome shotgun (WGS) entry which is preliminary data.</text>
</comment>
<keyword evidence="2" id="KW-1003">Cell membrane</keyword>
<feature type="transmembrane region" description="Helical" evidence="6">
    <location>
        <begin position="12"/>
        <end position="36"/>
    </location>
</feature>
<dbReference type="GO" id="GO:0043190">
    <property type="term" value="C:ATP-binding cassette (ABC) transporter complex"/>
    <property type="evidence" value="ECO:0007669"/>
    <property type="project" value="TreeGrafter"/>
</dbReference>
<comment type="subcellular location">
    <subcellularLocation>
        <location evidence="1">Cell membrane</location>
        <topology evidence="1">Multi-pass membrane protein</topology>
    </subcellularLocation>
</comment>
<dbReference type="InterPro" id="IPR005495">
    <property type="entry name" value="LptG/LptF_permease"/>
</dbReference>
<dbReference type="STRING" id="550983.A4R26_08445"/>
<evidence type="ECO:0000256" key="3">
    <source>
        <dbReference type="ARBA" id="ARBA00022692"/>
    </source>
</evidence>
<feature type="transmembrane region" description="Helical" evidence="6">
    <location>
        <begin position="434"/>
        <end position="457"/>
    </location>
</feature>
<name>A0A1V9EL88_9BACT</name>
<feature type="transmembrane region" description="Helical" evidence="6">
    <location>
        <begin position="48"/>
        <end position="75"/>
    </location>
</feature>
<evidence type="ECO:0000313" key="7">
    <source>
        <dbReference type="EMBL" id="OQP46812.1"/>
    </source>
</evidence>
<evidence type="ECO:0000256" key="6">
    <source>
        <dbReference type="SAM" id="Phobius"/>
    </source>
</evidence>
<keyword evidence="3 6" id="KW-0812">Transmembrane</keyword>
<gene>
    <name evidence="7" type="ORF">A4R26_08445</name>
</gene>
<keyword evidence="5 6" id="KW-0472">Membrane</keyword>
<organism evidence="7 8">
    <name type="scientific">Niastella populi</name>
    <dbReference type="NCBI Taxonomy" id="550983"/>
    <lineage>
        <taxon>Bacteria</taxon>
        <taxon>Pseudomonadati</taxon>
        <taxon>Bacteroidota</taxon>
        <taxon>Chitinophagia</taxon>
        <taxon>Chitinophagales</taxon>
        <taxon>Chitinophagaceae</taxon>
        <taxon>Niastella</taxon>
    </lineage>
</organism>
<dbReference type="GO" id="GO:0015920">
    <property type="term" value="P:lipopolysaccharide transport"/>
    <property type="evidence" value="ECO:0007669"/>
    <property type="project" value="TreeGrafter"/>
</dbReference>
<feature type="transmembrane region" description="Helical" evidence="6">
    <location>
        <begin position="380"/>
        <end position="399"/>
    </location>
</feature>
<evidence type="ECO:0000256" key="2">
    <source>
        <dbReference type="ARBA" id="ARBA00022475"/>
    </source>
</evidence>